<accession>A0AAW0V2U9</accession>
<gene>
    <name evidence="3" type="ORF">O3P69_007207</name>
</gene>
<evidence type="ECO:0000256" key="1">
    <source>
        <dbReference type="SAM" id="MobiDB-lite"/>
    </source>
</evidence>
<evidence type="ECO:0000313" key="4">
    <source>
        <dbReference type="Proteomes" id="UP001487740"/>
    </source>
</evidence>
<organism evidence="3 4">
    <name type="scientific">Scylla paramamosain</name>
    <name type="common">Mud crab</name>
    <dbReference type="NCBI Taxonomy" id="85552"/>
    <lineage>
        <taxon>Eukaryota</taxon>
        <taxon>Metazoa</taxon>
        <taxon>Ecdysozoa</taxon>
        <taxon>Arthropoda</taxon>
        <taxon>Crustacea</taxon>
        <taxon>Multicrustacea</taxon>
        <taxon>Malacostraca</taxon>
        <taxon>Eumalacostraca</taxon>
        <taxon>Eucarida</taxon>
        <taxon>Decapoda</taxon>
        <taxon>Pleocyemata</taxon>
        <taxon>Brachyura</taxon>
        <taxon>Eubrachyura</taxon>
        <taxon>Portunoidea</taxon>
        <taxon>Portunidae</taxon>
        <taxon>Portuninae</taxon>
        <taxon>Scylla</taxon>
    </lineage>
</organism>
<evidence type="ECO:0000313" key="3">
    <source>
        <dbReference type="EMBL" id="KAK8406344.1"/>
    </source>
</evidence>
<dbReference type="Pfam" id="PF22938">
    <property type="entry name" value="Integrase_p58_C"/>
    <property type="match status" value="1"/>
</dbReference>
<name>A0AAW0V2U9_SCYPA</name>
<dbReference type="AlphaFoldDB" id="A0AAW0V2U9"/>
<protein>
    <recommendedName>
        <fullName evidence="2">Integrase p58-like C-terminal domain-containing protein</fullName>
    </recommendedName>
</protein>
<feature type="non-terminal residue" evidence="3">
    <location>
        <position position="163"/>
    </location>
</feature>
<comment type="caution">
    <text evidence="3">The sequence shown here is derived from an EMBL/GenBank/DDBJ whole genome shotgun (WGS) entry which is preliminary data.</text>
</comment>
<keyword evidence="4" id="KW-1185">Reference proteome</keyword>
<sequence>MFGRELRLPVDLATGRPPDVSLPTVTSGYAAALQEHLVEVHRRARGKLKLQSPWEGPYTVEAVLSDVTYRIRRGRKRPSVVHVDRLWRYHGPGRYSWGHGGEDEDVSPSSSDEDVAGAARDGNERGAGSAASDSGDLDPELGARDAPLGGAADSPQPTPPPPQ</sequence>
<feature type="compositionally biased region" description="Acidic residues" evidence="1">
    <location>
        <begin position="102"/>
        <end position="115"/>
    </location>
</feature>
<evidence type="ECO:0000259" key="2">
    <source>
        <dbReference type="Pfam" id="PF22938"/>
    </source>
</evidence>
<proteinExistence type="predicted"/>
<feature type="domain" description="Integrase p58-like C-terminal" evidence="2">
    <location>
        <begin position="56"/>
        <end position="88"/>
    </location>
</feature>
<feature type="region of interest" description="Disordered" evidence="1">
    <location>
        <begin position="90"/>
        <end position="163"/>
    </location>
</feature>
<dbReference type="Proteomes" id="UP001487740">
    <property type="component" value="Unassembled WGS sequence"/>
</dbReference>
<reference evidence="3 4" key="1">
    <citation type="submission" date="2023-03" db="EMBL/GenBank/DDBJ databases">
        <title>High-quality genome of Scylla paramamosain provides insights in environmental adaptation.</title>
        <authorList>
            <person name="Zhang L."/>
        </authorList>
    </citation>
    <scope>NUCLEOTIDE SEQUENCE [LARGE SCALE GENOMIC DNA]</scope>
    <source>
        <strain evidence="3">LZ_2023a</strain>
        <tissue evidence="3">Muscle</tissue>
    </source>
</reference>
<dbReference type="InterPro" id="IPR054465">
    <property type="entry name" value="Integrase_p58-like_C"/>
</dbReference>
<dbReference type="EMBL" id="JARAKH010000002">
    <property type="protein sequence ID" value="KAK8406344.1"/>
    <property type="molecule type" value="Genomic_DNA"/>
</dbReference>